<gene>
    <name evidence="1" type="ORF">Pint_21351</name>
</gene>
<evidence type="ECO:0000313" key="2">
    <source>
        <dbReference type="Proteomes" id="UP001163603"/>
    </source>
</evidence>
<sequence length="512" mass="57529">MRTPPSLLSLTIEKAVLNLSHFSDLSPLPDHILLDLFLRTIKAGKLNEKVLKLFMATGKDEVLILIQTLNIKHILTPVLPTKDIKDSDIDIVIGALQPDLTSFLNEWRPVFSRFHLIIVKDPDLKEQLNIPEGFDHHVYTKPDIEKAVGASSTILFSGYSCRYFGYLVSKKKYIISIDDDCLPARDNEGNLVDPVAQHITNLTTPATPFFFNTLYDPFRDGADFVRGYPFSLRSGVTCALSCGLWLNLADYDAPTQALKPQQRNSQYVDLVMTVPARALLPVSGINIAFEREMVGPALFPALRLAREGKLRWETIEDIWSGMCAKVICDHLGLGVKTGLPYVWRSDKGDPIESLKKEWQGVKLMEEVVPFFQSVRLPRTATTTEDCVAEMAKSVRERLGSVDPVFNHAADAMLQWVKLWKSVGSVSSTPGDEGVGSSDEDYSGGESEAPECSRTPPVDRELKDKLFRKYGGYISTLKHEFSKKKKKGTLPKEARQILFDWWSVHNKWPYPTV</sequence>
<comment type="caution">
    <text evidence="1">The sequence shown here is derived from an EMBL/GenBank/DDBJ whole genome shotgun (WGS) entry which is preliminary data.</text>
</comment>
<evidence type="ECO:0000313" key="1">
    <source>
        <dbReference type="EMBL" id="KAJ0013673.1"/>
    </source>
</evidence>
<protein>
    <submittedName>
        <fullName evidence="1">Uncharacterized protein</fullName>
    </submittedName>
</protein>
<proteinExistence type="predicted"/>
<name>A0ACC0X8Q6_9ROSI</name>
<organism evidence="1 2">
    <name type="scientific">Pistacia integerrima</name>
    <dbReference type="NCBI Taxonomy" id="434235"/>
    <lineage>
        <taxon>Eukaryota</taxon>
        <taxon>Viridiplantae</taxon>
        <taxon>Streptophyta</taxon>
        <taxon>Embryophyta</taxon>
        <taxon>Tracheophyta</taxon>
        <taxon>Spermatophyta</taxon>
        <taxon>Magnoliopsida</taxon>
        <taxon>eudicotyledons</taxon>
        <taxon>Gunneridae</taxon>
        <taxon>Pentapetalae</taxon>
        <taxon>rosids</taxon>
        <taxon>malvids</taxon>
        <taxon>Sapindales</taxon>
        <taxon>Anacardiaceae</taxon>
        <taxon>Pistacia</taxon>
    </lineage>
</organism>
<dbReference type="EMBL" id="CM047748">
    <property type="protein sequence ID" value="KAJ0013673.1"/>
    <property type="molecule type" value="Genomic_DNA"/>
</dbReference>
<reference evidence="2" key="1">
    <citation type="journal article" date="2023" name="G3 (Bethesda)">
        <title>Genome assembly and association tests identify interacting loci associated with vigor, precocity, and sex in interspecific pistachio rootstocks.</title>
        <authorList>
            <person name="Palmer W."/>
            <person name="Jacygrad E."/>
            <person name="Sagayaradj S."/>
            <person name="Cavanaugh K."/>
            <person name="Han R."/>
            <person name="Bertier L."/>
            <person name="Beede B."/>
            <person name="Kafkas S."/>
            <person name="Golino D."/>
            <person name="Preece J."/>
            <person name="Michelmore R."/>
        </authorList>
    </citation>
    <scope>NUCLEOTIDE SEQUENCE [LARGE SCALE GENOMIC DNA]</scope>
</reference>
<accession>A0ACC0X8Q6</accession>
<dbReference type="Proteomes" id="UP001163603">
    <property type="component" value="Chromosome 13"/>
</dbReference>
<keyword evidence="2" id="KW-1185">Reference proteome</keyword>